<evidence type="ECO:0000313" key="2">
    <source>
        <dbReference type="EMBL" id="AFC45939.1"/>
    </source>
</evidence>
<dbReference type="eggNOG" id="ENOG5030G34">
    <property type="taxonomic scope" value="Bacteria"/>
</dbReference>
<dbReference type="RefSeq" id="WP_014381327.1">
    <property type="nucleotide sequence ID" value="NC_016946.1"/>
</dbReference>
<evidence type="ECO:0000256" key="1">
    <source>
        <dbReference type="SAM" id="MobiDB-lite"/>
    </source>
</evidence>
<name>H8IW55_MYCIA</name>
<dbReference type="GeneID" id="77299813"/>
<feature type="compositionally biased region" description="Basic and acidic residues" evidence="1">
    <location>
        <begin position="1"/>
        <end position="10"/>
    </location>
</feature>
<evidence type="ECO:0000313" key="3">
    <source>
        <dbReference type="Proteomes" id="UP000008004"/>
    </source>
</evidence>
<dbReference type="PATRIC" id="fig|487521.10.peg.4726"/>
<sequence length="233" mass="25393">MNQGELRAKYGMDNPPNPDDPIAGAALAAERITAGAHGRDNAPLFDPAWCPAMWERAKSAKQELLDGIADNRIRLNDANNLADLEQLPDDAVVVWAVGAGLAHVGRPHTRLDRVDWFTSVVQLAQEINDYKAYTDDTSIRQHPADYEMRCTVNIADNCTAPVSRDVSDYGGGTTRLIQVHRGQFVLLFRCCTACEERAGVIADNNYKTHVIDARVDLPRGAVIDSGSAATPTP</sequence>
<dbReference type="HOGENOM" id="CLU_1188903_0_0_11"/>
<dbReference type="EMBL" id="CP003322">
    <property type="protein sequence ID" value="AFC45939.1"/>
    <property type="molecule type" value="Genomic_DNA"/>
</dbReference>
<dbReference type="Proteomes" id="UP000008004">
    <property type="component" value="Chromosome"/>
</dbReference>
<feature type="region of interest" description="Disordered" evidence="1">
    <location>
        <begin position="1"/>
        <end position="23"/>
    </location>
</feature>
<dbReference type="AlphaFoldDB" id="H8IW55"/>
<organism evidence="2 3">
    <name type="scientific">Mycobacterium intracellulare (strain ATCC 13950 / DSM 43223 / JCM 6384 / NCTC 13025 / 3600)</name>
    <dbReference type="NCBI Taxonomy" id="487521"/>
    <lineage>
        <taxon>Bacteria</taxon>
        <taxon>Bacillati</taxon>
        <taxon>Actinomycetota</taxon>
        <taxon>Actinomycetes</taxon>
        <taxon>Mycobacteriales</taxon>
        <taxon>Mycobacteriaceae</taxon>
        <taxon>Mycobacterium</taxon>
        <taxon>Mycobacterium avium complex (MAC)</taxon>
    </lineage>
</organism>
<reference evidence="2 3" key="1">
    <citation type="journal article" date="2012" name="J. Bacteriol.">
        <title>Complete genome sequence of Mycobacterium intracellulare strain ATCC 13950T.</title>
        <authorList>
            <person name="Kim B.J."/>
            <person name="Choi B.S."/>
            <person name="Lim J.S."/>
            <person name="Choi I.Y."/>
            <person name="Lee J.H."/>
            <person name="Chun J."/>
            <person name="Kook Y.H."/>
            <person name="Kim B.J."/>
        </authorList>
    </citation>
    <scope>NUCLEOTIDE SEQUENCE [LARGE SCALE GENOMIC DNA]</scope>
    <source>
        <strain evidence="3">ATCC 13950 / DSM 43223 / JCM 6384 / NCTC 13025 / 3600</strain>
    </source>
</reference>
<proteinExistence type="predicted"/>
<protein>
    <submittedName>
        <fullName evidence="2">Uncharacterized protein</fullName>
    </submittedName>
</protein>
<gene>
    <name evidence="2" type="ordered locus">OCU_47200</name>
</gene>
<dbReference type="KEGG" id="mia:OCU_47200"/>
<accession>H8IW55</accession>